<comment type="caution">
    <text evidence="2">The sequence shown here is derived from an EMBL/GenBank/DDBJ whole genome shotgun (WGS) entry which is preliminary data.</text>
</comment>
<accession>A0A0M8MNY1</accession>
<proteinExistence type="predicted"/>
<reference evidence="2 3" key="1">
    <citation type="submission" date="2015-07" db="EMBL/GenBank/DDBJ databases">
        <title>Draft Genome Sequence of Malassezia furfur CBS1878 and Malassezia pachydermatis CBS1879.</title>
        <authorList>
            <person name="Triana S."/>
            <person name="Ohm R."/>
            <person name="Gonzalez A."/>
            <person name="DeCock H."/>
            <person name="Restrepo S."/>
            <person name="Celis A."/>
        </authorList>
    </citation>
    <scope>NUCLEOTIDE SEQUENCE [LARGE SCALE GENOMIC DNA]</scope>
    <source>
        <strain evidence="2 3">CBS 1879</strain>
    </source>
</reference>
<dbReference type="AlphaFoldDB" id="A0A0M8MNY1"/>
<keyword evidence="3" id="KW-1185">Reference proteome</keyword>
<organism evidence="2 3">
    <name type="scientific">Malassezia pachydermatis</name>
    <dbReference type="NCBI Taxonomy" id="77020"/>
    <lineage>
        <taxon>Eukaryota</taxon>
        <taxon>Fungi</taxon>
        <taxon>Dikarya</taxon>
        <taxon>Basidiomycota</taxon>
        <taxon>Ustilaginomycotina</taxon>
        <taxon>Malasseziomycetes</taxon>
        <taxon>Malasseziales</taxon>
        <taxon>Malasseziaceae</taxon>
        <taxon>Malassezia</taxon>
    </lineage>
</organism>
<dbReference type="Proteomes" id="UP000037751">
    <property type="component" value="Unassembled WGS sequence"/>
</dbReference>
<evidence type="ECO:0000313" key="2">
    <source>
        <dbReference type="EMBL" id="KOS16306.1"/>
    </source>
</evidence>
<feature type="compositionally biased region" description="Polar residues" evidence="1">
    <location>
        <begin position="335"/>
        <end position="344"/>
    </location>
</feature>
<dbReference type="STRING" id="77020.A0A0M8MNY1"/>
<feature type="region of interest" description="Disordered" evidence="1">
    <location>
        <begin position="309"/>
        <end position="344"/>
    </location>
</feature>
<name>A0A0M8MNY1_9BASI</name>
<gene>
    <name evidence="2" type="ORF">Malapachy_3175</name>
</gene>
<evidence type="ECO:0000256" key="1">
    <source>
        <dbReference type="SAM" id="MobiDB-lite"/>
    </source>
</evidence>
<dbReference type="VEuPathDB" id="FungiDB:Malapachy_3175"/>
<dbReference type="EMBL" id="LGAV01000001">
    <property type="protein sequence ID" value="KOS16306.1"/>
    <property type="molecule type" value="Genomic_DNA"/>
</dbReference>
<dbReference type="OrthoDB" id="3345748at2759"/>
<protein>
    <submittedName>
        <fullName evidence="2">Uncharacterized protein</fullName>
    </submittedName>
</protein>
<dbReference type="RefSeq" id="XP_017993938.1">
    <property type="nucleotide sequence ID" value="XM_018137653.1"/>
</dbReference>
<dbReference type="GeneID" id="28729529"/>
<sequence>MEVCGASMGTDSKRSATEPLACTPACKIAQRNARFASALGLDSKLTQATSASVTYAPSLVQYVGEDTRGAKAVQDVLNDFVQSPRAAAQLRAMLTSYSLRRGCEPVRVHGALLTFAEQLATAYQLDVEKCTPEGLQRIGPTPPNGRDADIRVRRTRTTRLPAVLLTDYVLTAPTRASVPPSTAPKPAASTAAMPRANALVLEMLPASLRDEPAVLQTALAPCLQNGRRSWHIQPSSAWVLLTQIQLEPLSLAAIASRPIPSGTERFLPMERRLVWLAQDVQAALMAAGASTTTVRLGHVEAGQLTSMWHDGRWSTPRPPPTPTNMPTNSNDHDLATTTSSALHL</sequence>
<evidence type="ECO:0000313" key="3">
    <source>
        <dbReference type="Proteomes" id="UP000037751"/>
    </source>
</evidence>